<comment type="caution">
    <text evidence="2">The sequence shown here is derived from an EMBL/GenBank/DDBJ whole genome shotgun (WGS) entry which is preliminary data.</text>
</comment>
<sequence>MKNKRSGLSRRAALQGGMALGGVALGAMAGGALMAPPTLAQSAGKKRIVVGTHGGDYARLLAKNVDEPFLIPKGWTVVQDQAGDPQRRTKMLADKRLARGPVDLHALSAVNMYQLHQAEVTAEIDYEKLKNARYLLEPLKYPYGVAHLYSGIVGVYNPALIAPVPTSYKDIFDPKWGDKLALIDKQYQYTLVAAALAAGGSANDLEPGQQLLLDCKKAGMRLYPNPEDFAQAMKAGTVGIGIAMKARIVQWQNAGLPIAAATPGEGALAFVSGFVMPRNAPNKAGAYAYLDAILEKGAQEAFAVDFGYNPTVTNAVVPPALNARIGFTPQEIARLVDLDYAFMDENDASLRDWWEGELKAK</sequence>
<dbReference type="Pfam" id="PF13416">
    <property type="entry name" value="SBP_bac_8"/>
    <property type="match status" value="1"/>
</dbReference>
<name>A0A154WG91_9PROT</name>
<evidence type="ECO:0000256" key="1">
    <source>
        <dbReference type="ARBA" id="ARBA00022729"/>
    </source>
</evidence>
<proteinExistence type="predicted"/>
<dbReference type="GO" id="GO:0030976">
    <property type="term" value="F:thiamine pyrophosphate binding"/>
    <property type="evidence" value="ECO:0007669"/>
    <property type="project" value="TreeGrafter"/>
</dbReference>
<organism evidence="2 3">
    <name type="scientific">Oceanibaculum pacificum</name>
    <dbReference type="NCBI Taxonomy" id="580166"/>
    <lineage>
        <taxon>Bacteria</taxon>
        <taxon>Pseudomonadati</taxon>
        <taxon>Pseudomonadota</taxon>
        <taxon>Alphaproteobacteria</taxon>
        <taxon>Rhodospirillales</taxon>
        <taxon>Oceanibaculaceae</taxon>
        <taxon>Oceanibaculum</taxon>
    </lineage>
</organism>
<dbReference type="PROSITE" id="PS51318">
    <property type="entry name" value="TAT"/>
    <property type="match status" value="1"/>
</dbReference>
<dbReference type="Gene3D" id="3.40.190.10">
    <property type="entry name" value="Periplasmic binding protein-like II"/>
    <property type="match status" value="2"/>
</dbReference>
<evidence type="ECO:0000313" key="3">
    <source>
        <dbReference type="Proteomes" id="UP000076400"/>
    </source>
</evidence>
<dbReference type="GO" id="GO:0030975">
    <property type="term" value="F:thiamine binding"/>
    <property type="evidence" value="ECO:0007669"/>
    <property type="project" value="TreeGrafter"/>
</dbReference>
<keyword evidence="3" id="KW-1185">Reference proteome</keyword>
<dbReference type="SUPFAM" id="SSF53850">
    <property type="entry name" value="Periplasmic binding protein-like II"/>
    <property type="match status" value="1"/>
</dbReference>
<dbReference type="PANTHER" id="PTHR30006:SF2">
    <property type="entry name" value="ABC TRANSPORTER SUBSTRATE-BINDING PROTEIN"/>
    <property type="match status" value="1"/>
</dbReference>
<gene>
    <name evidence="2" type="ORF">AUP43_16050</name>
</gene>
<dbReference type="Proteomes" id="UP000076400">
    <property type="component" value="Unassembled WGS sequence"/>
</dbReference>
<dbReference type="GO" id="GO:0030288">
    <property type="term" value="C:outer membrane-bounded periplasmic space"/>
    <property type="evidence" value="ECO:0007669"/>
    <property type="project" value="TreeGrafter"/>
</dbReference>
<dbReference type="AlphaFoldDB" id="A0A154WG91"/>
<dbReference type="InterPro" id="IPR006059">
    <property type="entry name" value="SBP"/>
</dbReference>
<dbReference type="PANTHER" id="PTHR30006">
    <property type="entry name" value="THIAMINE-BINDING PERIPLASMIC PROTEIN-RELATED"/>
    <property type="match status" value="1"/>
</dbReference>
<dbReference type="InterPro" id="IPR006311">
    <property type="entry name" value="TAT_signal"/>
</dbReference>
<dbReference type="STRING" id="580166.AUP43_16050"/>
<evidence type="ECO:0008006" key="4">
    <source>
        <dbReference type="Google" id="ProtNLM"/>
    </source>
</evidence>
<dbReference type="RefSeq" id="WP_067552013.1">
    <property type="nucleotide sequence ID" value="NZ_LPXN01000017.1"/>
</dbReference>
<dbReference type="EMBL" id="LPXN01000017">
    <property type="protein sequence ID" value="KZD12544.1"/>
    <property type="molecule type" value="Genomic_DNA"/>
</dbReference>
<keyword evidence="1" id="KW-0732">Signal</keyword>
<accession>A0A154WG91</accession>
<protein>
    <recommendedName>
        <fullName evidence="4">ABC transporter substrate-binding protein</fullName>
    </recommendedName>
</protein>
<dbReference type="GO" id="GO:0015888">
    <property type="term" value="P:thiamine transport"/>
    <property type="evidence" value="ECO:0007669"/>
    <property type="project" value="TreeGrafter"/>
</dbReference>
<dbReference type="OrthoDB" id="6529964at2"/>
<reference evidence="2 3" key="1">
    <citation type="submission" date="2015-12" db="EMBL/GenBank/DDBJ databases">
        <title>Genome sequence of Oceanibaculum pacificum MCCC 1A02656.</title>
        <authorList>
            <person name="Lu L."/>
            <person name="Lai Q."/>
            <person name="Shao Z."/>
            <person name="Qian P."/>
        </authorList>
    </citation>
    <scope>NUCLEOTIDE SEQUENCE [LARGE SCALE GENOMIC DNA]</scope>
    <source>
        <strain evidence="2 3">MCCC 1A02656</strain>
    </source>
</reference>
<evidence type="ECO:0000313" key="2">
    <source>
        <dbReference type="EMBL" id="KZD12544.1"/>
    </source>
</evidence>